<organism evidence="2 3">
    <name type="scientific">Vibrio nigripulchritudo</name>
    <dbReference type="NCBI Taxonomy" id="28173"/>
    <lineage>
        <taxon>Bacteria</taxon>
        <taxon>Pseudomonadati</taxon>
        <taxon>Pseudomonadota</taxon>
        <taxon>Gammaproteobacteria</taxon>
        <taxon>Vibrionales</taxon>
        <taxon>Vibrionaceae</taxon>
        <taxon>Vibrio</taxon>
    </lineage>
</organism>
<dbReference type="Proteomes" id="UP000016895">
    <property type="component" value="Chromosome 1"/>
</dbReference>
<feature type="domain" description="DUF4145" evidence="1">
    <location>
        <begin position="88"/>
        <end position="165"/>
    </location>
</feature>
<protein>
    <recommendedName>
        <fullName evidence="1">DUF4145 domain-containing protein</fullName>
    </recommendedName>
</protein>
<evidence type="ECO:0000313" key="3">
    <source>
        <dbReference type="Proteomes" id="UP000016895"/>
    </source>
</evidence>
<dbReference type="KEGG" id="vni:VIBNI_A3274"/>
<gene>
    <name evidence="2" type="ORF">VIBNI_A3274</name>
</gene>
<dbReference type="EMBL" id="FO203526">
    <property type="protein sequence ID" value="CCO59279.1"/>
    <property type="molecule type" value="Genomic_DNA"/>
</dbReference>
<dbReference type="InterPro" id="IPR025285">
    <property type="entry name" value="DUF4145"/>
</dbReference>
<evidence type="ECO:0000313" key="2">
    <source>
        <dbReference type="EMBL" id="CCO59279.1"/>
    </source>
</evidence>
<proteinExistence type="predicted"/>
<dbReference type="AlphaFoldDB" id="U4KH75"/>
<dbReference type="Pfam" id="PF13643">
    <property type="entry name" value="DUF4145"/>
    <property type="match status" value="1"/>
</dbReference>
<evidence type="ECO:0000259" key="1">
    <source>
        <dbReference type="Pfam" id="PF13643"/>
    </source>
</evidence>
<reference evidence="2 3" key="1">
    <citation type="journal article" date="2013" name="ISME J.">
        <title>Comparative genomics of pathogenic lineages of Vibrio nigripulchritudo identifies virulence-associated traits.</title>
        <authorList>
            <person name="Goudenege D."/>
            <person name="Labreuche Y."/>
            <person name="Krin E."/>
            <person name="Ansquer D."/>
            <person name="Mangenot S."/>
            <person name="Calteau A."/>
            <person name="Medigue C."/>
            <person name="Mazel D."/>
            <person name="Polz M.F."/>
            <person name="Le Roux F."/>
        </authorList>
    </citation>
    <scope>NUCLEOTIDE SEQUENCE [LARGE SCALE GENOMIC DNA]</scope>
    <source>
        <strain evidence="3">SnF1</strain>
    </source>
</reference>
<keyword evidence="3" id="KW-1185">Reference proteome</keyword>
<sequence length="210" mass="23017">MSYEQPEHQKEAFTCPHCNAYAAMAWHSLIGNQSYVSVDMAICHRCKKRTIWLDGTKGYPVKLIYPNLITAPMPNEDMPQDCIQNYLEAREIASSSPKGAAALLRLCIQKLTIHLGGEGKNINADIGSLVSKGLPIKIQQALDFVRVVGNNAVHPGEISLDDDPSTVHALFGLINLIVDNQISQPKQVSALFDSLPEGAKNAVNRRDNKA</sequence>
<dbReference type="RefSeq" id="WP_022551775.1">
    <property type="nucleotide sequence ID" value="NC_022528.1"/>
</dbReference>
<accession>U4KH75</accession>
<name>U4KH75_9VIBR</name>
<dbReference type="PATRIC" id="fig|1260221.3.peg.3111"/>